<feature type="domain" description="Phosphatidic acid phosphatase type 2/haloperoxidase" evidence="2">
    <location>
        <begin position="88"/>
        <end position="201"/>
    </location>
</feature>
<dbReference type="RefSeq" id="WP_166007174.1">
    <property type="nucleotide sequence ID" value="NZ_CP049886.1"/>
</dbReference>
<keyword evidence="1" id="KW-0472">Membrane</keyword>
<feature type="transmembrane region" description="Helical" evidence="1">
    <location>
        <begin position="186"/>
        <end position="204"/>
    </location>
</feature>
<organism evidence="3 4">
    <name type="scientific">Vagococcus coleopterorum</name>
    <dbReference type="NCBI Taxonomy" id="2714946"/>
    <lineage>
        <taxon>Bacteria</taxon>
        <taxon>Bacillati</taxon>
        <taxon>Bacillota</taxon>
        <taxon>Bacilli</taxon>
        <taxon>Lactobacillales</taxon>
        <taxon>Enterococcaceae</taxon>
        <taxon>Vagococcus</taxon>
    </lineage>
</organism>
<accession>A0A6G8AM74</accession>
<dbReference type="Pfam" id="PF01569">
    <property type="entry name" value="PAP2"/>
    <property type="match status" value="1"/>
</dbReference>
<dbReference type="SUPFAM" id="SSF48317">
    <property type="entry name" value="Acid phosphatase/Vanadium-dependent haloperoxidase"/>
    <property type="match status" value="1"/>
</dbReference>
<dbReference type="PANTHER" id="PTHR14969:SF13">
    <property type="entry name" value="AT30094P"/>
    <property type="match status" value="1"/>
</dbReference>
<evidence type="ECO:0000256" key="1">
    <source>
        <dbReference type="SAM" id="Phobius"/>
    </source>
</evidence>
<feature type="transmembrane region" description="Helical" evidence="1">
    <location>
        <begin position="61"/>
        <end position="82"/>
    </location>
</feature>
<evidence type="ECO:0000313" key="4">
    <source>
        <dbReference type="Proteomes" id="UP000500890"/>
    </source>
</evidence>
<reference evidence="3 4" key="1">
    <citation type="submission" date="2020-03" db="EMBL/GenBank/DDBJ databases">
        <title>Vagococcus sp. nov., isolated from beetles.</title>
        <authorList>
            <person name="Hyun D.-W."/>
            <person name="Bae J.-W."/>
        </authorList>
    </citation>
    <scope>NUCLEOTIDE SEQUENCE [LARGE SCALE GENOMIC DNA]</scope>
    <source>
        <strain evidence="3 4">HDW17A</strain>
    </source>
</reference>
<dbReference type="KEGG" id="vah:G7081_02750"/>
<gene>
    <name evidence="3" type="ORF">G7081_02750</name>
</gene>
<dbReference type="InterPro" id="IPR036938">
    <property type="entry name" value="PAP2/HPO_sf"/>
</dbReference>
<evidence type="ECO:0000313" key="3">
    <source>
        <dbReference type="EMBL" id="QIL46059.1"/>
    </source>
</evidence>
<sequence length="218" mass="24883">MIKNKTNTYLLATLILVAFMVLGYTVKFYPETLTAFDQPVAHFLQQTITQTKTETFKTITFFGNVATISILLLLITILLILFKRYSEAIWLVFNTAIGSGLGNYLVKFLYHRPRPLTEHLVPADHYSFPSGHAMASILFYGSLIIVIQLIMSASSFKKIIQSLLVILILLIGWSRIYLNVHYPTDIIGGYLLGSAWLIATLPIFTKIRFIWRFKNKQN</sequence>
<dbReference type="InterPro" id="IPR000326">
    <property type="entry name" value="PAP2/HPO"/>
</dbReference>
<evidence type="ECO:0000259" key="2">
    <source>
        <dbReference type="SMART" id="SM00014"/>
    </source>
</evidence>
<keyword evidence="1" id="KW-0812">Transmembrane</keyword>
<dbReference type="CDD" id="cd03392">
    <property type="entry name" value="PAP2_like_2"/>
    <property type="match status" value="1"/>
</dbReference>
<protein>
    <submittedName>
        <fullName evidence="3">Phosphatase PAP2 family protein</fullName>
    </submittedName>
</protein>
<dbReference type="Proteomes" id="UP000500890">
    <property type="component" value="Chromosome"/>
</dbReference>
<dbReference type="SMART" id="SM00014">
    <property type="entry name" value="acidPPc"/>
    <property type="match status" value="1"/>
</dbReference>
<name>A0A6G8AM74_9ENTE</name>
<dbReference type="PANTHER" id="PTHR14969">
    <property type="entry name" value="SPHINGOSINE-1-PHOSPHATE PHOSPHOHYDROLASE"/>
    <property type="match status" value="1"/>
</dbReference>
<dbReference type="AlphaFoldDB" id="A0A6G8AM74"/>
<feature type="transmembrane region" description="Helical" evidence="1">
    <location>
        <begin position="130"/>
        <end position="151"/>
    </location>
</feature>
<feature type="transmembrane region" description="Helical" evidence="1">
    <location>
        <begin position="89"/>
        <end position="110"/>
    </location>
</feature>
<dbReference type="EMBL" id="CP049886">
    <property type="protein sequence ID" value="QIL46059.1"/>
    <property type="molecule type" value="Genomic_DNA"/>
</dbReference>
<keyword evidence="4" id="KW-1185">Reference proteome</keyword>
<proteinExistence type="predicted"/>
<feature type="transmembrane region" description="Helical" evidence="1">
    <location>
        <begin position="163"/>
        <end position="180"/>
    </location>
</feature>
<dbReference type="Gene3D" id="1.20.144.10">
    <property type="entry name" value="Phosphatidic acid phosphatase type 2/haloperoxidase"/>
    <property type="match status" value="2"/>
</dbReference>
<keyword evidence="1" id="KW-1133">Transmembrane helix</keyword>